<protein>
    <submittedName>
        <fullName evidence="1">Uncharacterized protein</fullName>
    </submittedName>
</protein>
<organism evidence="1 2">
    <name type="scientific">Segatella copri DSM 18205</name>
    <dbReference type="NCBI Taxonomy" id="537011"/>
    <lineage>
        <taxon>Bacteria</taxon>
        <taxon>Pseudomonadati</taxon>
        <taxon>Bacteroidota</taxon>
        <taxon>Bacteroidia</taxon>
        <taxon>Bacteroidales</taxon>
        <taxon>Prevotellaceae</taxon>
        <taxon>Segatella</taxon>
    </lineage>
</organism>
<dbReference type="EMBL" id="ACBX02000009">
    <property type="protein sequence ID" value="EFB36215.1"/>
    <property type="molecule type" value="Genomic_DNA"/>
</dbReference>
<keyword evidence="2" id="KW-1185">Reference proteome</keyword>
<dbReference type="HOGENOM" id="CLU_3220080_0_0_10"/>
<name>D1PAN6_9BACT</name>
<evidence type="ECO:0000313" key="2">
    <source>
        <dbReference type="Proteomes" id="UP000004477"/>
    </source>
</evidence>
<dbReference type="AlphaFoldDB" id="D1PAN6"/>
<accession>D1PAN6</accession>
<dbReference type="PaxDb" id="537011-PREVCOP_04261"/>
<gene>
    <name evidence="1" type="ORF">PREVCOP_04261</name>
</gene>
<evidence type="ECO:0000313" key="1">
    <source>
        <dbReference type="EMBL" id="EFB36215.1"/>
    </source>
</evidence>
<sequence>MQGKPKKFAKEPQLPCLLCKFYKKTGFSCTFQKIIVYLRHILKY</sequence>
<reference evidence="1" key="1">
    <citation type="submission" date="2009-11" db="EMBL/GenBank/DDBJ databases">
        <authorList>
            <person name="Weinstock G."/>
            <person name="Sodergren E."/>
            <person name="Clifton S."/>
            <person name="Fulton L."/>
            <person name="Fulton B."/>
            <person name="Courtney L."/>
            <person name="Fronick C."/>
            <person name="Harrison M."/>
            <person name="Strong C."/>
            <person name="Farmer C."/>
            <person name="Delahaunty K."/>
            <person name="Markovic C."/>
            <person name="Hall O."/>
            <person name="Minx P."/>
            <person name="Tomlinson C."/>
            <person name="Mitreva M."/>
            <person name="Nelson J."/>
            <person name="Hou S."/>
            <person name="Wollam A."/>
            <person name="Pepin K.H."/>
            <person name="Johnson M."/>
            <person name="Bhonagiri V."/>
            <person name="Nash W.E."/>
            <person name="Warren W."/>
            <person name="Chinwalla A."/>
            <person name="Mardis E.R."/>
            <person name="Wilson R.K."/>
        </authorList>
    </citation>
    <scope>NUCLEOTIDE SEQUENCE [LARGE SCALE GENOMIC DNA]</scope>
    <source>
        <strain evidence="1">DSM 18205</strain>
    </source>
</reference>
<proteinExistence type="predicted"/>
<dbReference type="Proteomes" id="UP000004477">
    <property type="component" value="Unassembled WGS sequence"/>
</dbReference>
<comment type="caution">
    <text evidence="1">The sequence shown here is derived from an EMBL/GenBank/DDBJ whole genome shotgun (WGS) entry which is preliminary data.</text>
</comment>